<dbReference type="OrthoDB" id="532420at2759"/>
<gene>
    <name evidence="2" type="ORF">ANE_LOCUS26079</name>
</gene>
<reference evidence="2" key="1">
    <citation type="submission" date="2019-07" db="EMBL/GenBank/DDBJ databases">
        <authorList>
            <person name="Dittberner H."/>
        </authorList>
    </citation>
    <scope>NUCLEOTIDE SEQUENCE [LARGE SCALE GENOMIC DNA]</scope>
</reference>
<accession>A0A565CPL2</accession>
<proteinExistence type="predicted"/>
<dbReference type="Gene3D" id="2.160.10.30">
    <property type="match status" value="1"/>
</dbReference>
<protein>
    <recommendedName>
        <fullName evidence="4">DUF4283 domain-containing protein</fullName>
    </recommendedName>
</protein>
<organism evidence="2 3">
    <name type="scientific">Arabis nemorensis</name>
    <dbReference type="NCBI Taxonomy" id="586526"/>
    <lineage>
        <taxon>Eukaryota</taxon>
        <taxon>Viridiplantae</taxon>
        <taxon>Streptophyta</taxon>
        <taxon>Embryophyta</taxon>
        <taxon>Tracheophyta</taxon>
        <taxon>Spermatophyta</taxon>
        <taxon>Magnoliopsida</taxon>
        <taxon>eudicotyledons</taxon>
        <taxon>Gunneridae</taxon>
        <taxon>Pentapetalae</taxon>
        <taxon>rosids</taxon>
        <taxon>malvids</taxon>
        <taxon>Brassicales</taxon>
        <taxon>Brassicaceae</taxon>
        <taxon>Arabideae</taxon>
        <taxon>Arabis</taxon>
    </lineage>
</organism>
<dbReference type="EMBL" id="CABITT030000008">
    <property type="protein sequence ID" value="VVB15635.1"/>
    <property type="molecule type" value="Genomic_DNA"/>
</dbReference>
<evidence type="ECO:0000313" key="3">
    <source>
        <dbReference type="Proteomes" id="UP000489600"/>
    </source>
</evidence>
<dbReference type="AlphaFoldDB" id="A0A565CPL2"/>
<comment type="caution">
    <text evidence="2">The sequence shown here is derived from an EMBL/GenBank/DDBJ whole genome shotgun (WGS) entry which is preliminary data.</text>
</comment>
<feature type="chain" id="PRO_5022003594" description="DUF4283 domain-containing protein" evidence="1">
    <location>
        <begin position="19"/>
        <end position="158"/>
    </location>
</feature>
<evidence type="ECO:0008006" key="4">
    <source>
        <dbReference type="Google" id="ProtNLM"/>
    </source>
</evidence>
<name>A0A565CPL2_9BRAS</name>
<feature type="signal peptide" evidence="1">
    <location>
        <begin position="1"/>
        <end position="18"/>
    </location>
</feature>
<keyword evidence="3" id="KW-1185">Reference proteome</keyword>
<evidence type="ECO:0000256" key="1">
    <source>
        <dbReference type="SAM" id="SignalP"/>
    </source>
</evidence>
<dbReference type="FunFam" id="2.160.10.30:FF:000001">
    <property type="entry name" value="UDP-sugar pyrophosphorylase"/>
    <property type="match status" value="1"/>
</dbReference>
<evidence type="ECO:0000313" key="2">
    <source>
        <dbReference type="EMBL" id="VVB15635.1"/>
    </source>
</evidence>
<dbReference type="Proteomes" id="UP000489600">
    <property type="component" value="Unassembled WGS sequence"/>
</dbReference>
<keyword evidence="1" id="KW-0732">Signal</keyword>
<sequence length="158" mass="18094">MPMLKLCFLVVFTEGTKCRFIVQAGVRVEEPVKQVLNSQEVEVWSLITWKLKWGMIFSDIKMKVSGNCEVSERSMMAIMGRNVFIEGLTLDGALIIDSVDDAEVKMGGLIKNSGWAMETVDYKDTSVPEEIRIIGFRFNKVEQLEKKFTQPRRFSMED</sequence>